<feature type="active site" description="Proton donor" evidence="6">
    <location>
        <position position="327"/>
    </location>
</feature>
<dbReference type="InterPro" id="IPR029018">
    <property type="entry name" value="Hex-like_dom2"/>
</dbReference>
<keyword evidence="5" id="KW-0326">Glycosidase</keyword>
<evidence type="ECO:0000313" key="10">
    <source>
        <dbReference type="Proteomes" id="UP000242875"/>
    </source>
</evidence>
<reference evidence="9 10" key="1">
    <citation type="journal article" date="2017" name="Mycologia">
        <title>Bifiguratus adelaidae, gen. et sp. nov., a new member of Mucoromycotina in endophytic and soil-dwelling habitats.</title>
        <authorList>
            <person name="Torres-Cruz T.J."/>
            <person name="Billingsley Tobias T.L."/>
            <person name="Almatruk M."/>
            <person name="Hesse C."/>
            <person name="Kuske C.R."/>
            <person name="Desiro A."/>
            <person name="Benucci G.M."/>
            <person name="Bonito G."/>
            <person name="Stajich J.E."/>
            <person name="Dunlap C."/>
            <person name="Arnold A.E."/>
            <person name="Porras-Alfaro A."/>
        </authorList>
    </citation>
    <scope>NUCLEOTIDE SEQUENCE [LARGE SCALE GENOMIC DNA]</scope>
    <source>
        <strain evidence="9 10">AZ0501</strain>
    </source>
</reference>
<dbReference type="Gene3D" id="3.20.20.80">
    <property type="entry name" value="Glycosidases"/>
    <property type="match status" value="1"/>
</dbReference>
<evidence type="ECO:0000256" key="3">
    <source>
        <dbReference type="ARBA" id="ARBA00012663"/>
    </source>
</evidence>
<dbReference type="GO" id="GO:0016020">
    <property type="term" value="C:membrane"/>
    <property type="evidence" value="ECO:0007669"/>
    <property type="project" value="TreeGrafter"/>
</dbReference>
<dbReference type="InterPro" id="IPR025705">
    <property type="entry name" value="Beta_hexosaminidase_sua/sub"/>
</dbReference>
<dbReference type="InterPro" id="IPR015883">
    <property type="entry name" value="Glyco_hydro_20_cat"/>
</dbReference>
<dbReference type="Gene3D" id="3.30.379.10">
    <property type="entry name" value="Chitobiase/beta-hexosaminidase domain 2-like"/>
    <property type="match status" value="1"/>
</dbReference>
<dbReference type="GO" id="GO:0030203">
    <property type="term" value="P:glycosaminoglycan metabolic process"/>
    <property type="evidence" value="ECO:0007669"/>
    <property type="project" value="TreeGrafter"/>
</dbReference>
<organism evidence="9 10">
    <name type="scientific">Bifiguratus adelaidae</name>
    <dbReference type="NCBI Taxonomy" id="1938954"/>
    <lineage>
        <taxon>Eukaryota</taxon>
        <taxon>Fungi</taxon>
        <taxon>Fungi incertae sedis</taxon>
        <taxon>Mucoromycota</taxon>
        <taxon>Mucoromycotina</taxon>
        <taxon>Endogonomycetes</taxon>
        <taxon>Endogonales</taxon>
        <taxon>Endogonales incertae sedis</taxon>
        <taxon>Bifiguratus</taxon>
    </lineage>
</organism>
<evidence type="ECO:0000259" key="8">
    <source>
        <dbReference type="Pfam" id="PF02838"/>
    </source>
</evidence>
<dbReference type="Proteomes" id="UP000242875">
    <property type="component" value="Unassembled WGS sequence"/>
</dbReference>
<evidence type="ECO:0000256" key="5">
    <source>
        <dbReference type="ARBA" id="ARBA00023295"/>
    </source>
</evidence>
<dbReference type="AlphaFoldDB" id="A0A261Y8Y9"/>
<evidence type="ECO:0000256" key="2">
    <source>
        <dbReference type="ARBA" id="ARBA00006285"/>
    </source>
</evidence>
<sequence length="577" mass="65710">MASTVNIIPAPSYLVEDGIQVTIPDSVSVAFSPGNKANAHLVQQLLVPFVTVSLGPVEDNATPDFCIKLTSSSDTAASDRAYVDGSYKLQVKGTEIDIEAPNPTGIFYGIQTLIQLLPIKAQTYPWAPVAMPTSKEPLTLPCLFIDDVPRFAHRGHMLDDGRYFHGVEEVKRTLDLMAMMKLNVFHWHLTEDQGWRIEVPSYPKLTSISSMRSGSMVPGWLGRHIMSNVPHGGFYTQSQMREIVQYAAERHIMVVPEIDMPGHSVAVLAAYPELGCTGRRMEVATTWGVFKDTYCPSNPLVYDFLKTVLVETADIFPAPYFHIGGDEAPHDRWEVCPRCQELRQSDPEHIPNARALQHYFTRQMTTFLKEKLGKAIVGWNEMIYDELEPSAVIQYWWLGRDETAQHLLKHPDRKVILSDFQTYYIDHSHYFTSLADIYNFEPNHLFPELDAEALERQIIGVEAPMWSEWVPSRPRLDFQRFPRLCAMAESAWSPQKLKNYRDFSKRLYASHGFLDRLNHLGVGYALRGDMKKPWLRLLGEWLGLPVILRWLGYGGYWRLSDILLALADMQGVGRKLL</sequence>
<protein>
    <recommendedName>
        <fullName evidence="3">beta-N-acetylhexosaminidase</fullName>
        <ecNumber evidence="3">3.2.1.52</ecNumber>
    </recommendedName>
</protein>
<evidence type="ECO:0000256" key="4">
    <source>
        <dbReference type="ARBA" id="ARBA00022801"/>
    </source>
</evidence>
<name>A0A261Y8Y9_9FUNG</name>
<keyword evidence="4" id="KW-0378">Hydrolase</keyword>
<evidence type="ECO:0000256" key="6">
    <source>
        <dbReference type="PIRSR" id="PIRSR625705-1"/>
    </source>
</evidence>
<dbReference type="InterPro" id="IPR015882">
    <property type="entry name" value="HEX_bac_N"/>
</dbReference>
<proteinExistence type="inferred from homology"/>
<dbReference type="OrthoDB" id="428480at2759"/>
<dbReference type="CDD" id="cd06563">
    <property type="entry name" value="GH20_chitobiase-like"/>
    <property type="match status" value="1"/>
</dbReference>
<dbReference type="Pfam" id="PF02838">
    <property type="entry name" value="Glyco_hydro_20b"/>
    <property type="match status" value="1"/>
</dbReference>
<dbReference type="SUPFAM" id="SSF51445">
    <property type="entry name" value="(Trans)glycosidases"/>
    <property type="match status" value="1"/>
</dbReference>
<evidence type="ECO:0000313" key="9">
    <source>
        <dbReference type="EMBL" id="OZJ07041.1"/>
    </source>
</evidence>
<dbReference type="PRINTS" id="PR00738">
    <property type="entry name" value="GLHYDRLASE20"/>
</dbReference>
<evidence type="ECO:0000256" key="1">
    <source>
        <dbReference type="ARBA" id="ARBA00001231"/>
    </source>
</evidence>
<comment type="caution">
    <text evidence="9">The sequence shown here is derived from an EMBL/GenBank/DDBJ whole genome shotgun (WGS) entry which is preliminary data.</text>
</comment>
<dbReference type="GO" id="GO:0004563">
    <property type="term" value="F:beta-N-acetylhexosaminidase activity"/>
    <property type="evidence" value="ECO:0007669"/>
    <property type="project" value="UniProtKB-EC"/>
</dbReference>
<dbReference type="PANTHER" id="PTHR22600:SF57">
    <property type="entry name" value="BETA-N-ACETYLHEXOSAMINIDASE"/>
    <property type="match status" value="1"/>
</dbReference>
<evidence type="ECO:0000259" key="7">
    <source>
        <dbReference type="Pfam" id="PF00728"/>
    </source>
</evidence>
<dbReference type="SUPFAM" id="SSF55545">
    <property type="entry name" value="beta-N-acetylhexosaminidase-like domain"/>
    <property type="match status" value="1"/>
</dbReference>
<gene>
    <name evidence="9" type="ORF">BZG36_00096</name>
</gene>
<comment type="catalytic activity">
    <reaction evidence="1">
        <text>Hydrolysis of terminal non-reducing N-acetyl-D-hexosamine residues in N-acetyl-beta-D-hexosaminides.</text>
        <dbReference type="EC" id="3.2.1.52"/>
    </reaction>
</comment>
<dbReference type="Pfam" id="PF00728">
    <property type="entry name" value="Glyco_hydro_20"/>
    <property type="match status" value="1"/>
</dbReference>
<dbReference type="InterPro" id="IPR017853">
    <property type="entry name" value="GH"/>
</dbReference>
<keyword evidence="10" id="KW-1185">Reference proteome</keyword>
<dbReference type="EMBL" id="MVBO01000001">
    <property type="protein sequence ID" value="OZJ07041.1"/>
    <property type="molecule type" value="Genomic_DNA"/>
</dbReference>
<dbReference type="PANTHER" id="PTHR22600">
    <property type="entry name" value="BETA-HEXOSAMINIDASE"/>
    <property type="match status" value="1"/>
</dbReference>
<dbReference type="GO" id="GO:0005975">
    <property type="term" value="P:carbohydrate metabolic process"/>
    <property type="evidence" value="ECO:0007669"/>
    <property type="project" value="InterPro"/>
</dbReference>
<feature type="domain" description="Beta-hexosaminidase bacterial type N-terminal" evidence="8">
    <location>
        <begin position="5"/>
        <end position="147"/>
    </location>
</feature>
<feature type="domain" description="Glycoside hydrolase family 20 catalytic" evidence="7">
    <location>
        <begin position="151"/>
        <end position="494"/>
    </location>
</feature>
<accession>A0A261Y8Y9</accession>
<dbReference type="EC" id="3.2.1.52" evidence="3"/>
<comment type="similarity">
    <text evidence="2">Belongs to the glycosyl hydrolase 20 family.</text>
</comment>